<dbReference type="EMBL" id="MAYW01000029">
    <property type="protein sequence ID" value="ODS33421.1"/>
    <property type="molecule type" value="Genomic_DNA"/>
</dbReference>
<keyword evidence="7" id="KW-0067">ATP-binding</keyword>
<evidence type="ECO:0000256" key="6">
    <source>
        <dbReference type="ARBA" id="ARBA00022777"/>
    </source>
</evidence>
<dbReference type="PANTHER" id="PTHR43065">
    <property type="entry name" value="SENSOR HISTIDINE KINASE"/>
    <property type="match status" value="1"/>
</dbReference>
<dbReference type="InterPro" id="IPR036097">
    <property type="entry name" value="HisK_dim/P_sf"/>
</dbReference>
<evidence type="ECO:0000256" key="2">
    <source>
        <dbReference type="ARBA" id="ARBA00012438"/>
    </source>
</evidence>
<comment type="caution">
    <text evidence="10">The sequence shown here is derived from an EMBL/GenBank/DDBJ whole genome shotgun (WGS) entry which is preliminary data.</text>
</comment>
<dbReference type="InterPro" id="IPR005467">
    <property type="entry name" value="His_kinase_dom"/>
</dbReference>
<dbReference type="GO" id="GO:0000155">
    <property type="term" value="F:phosphorelay sensor kinase activity"/>
    <property type="evidence" value="ECO:0007669"/>
    <property type="project" value="InterPro"/>
</dbReference>
<name>A0A1E3XCR3_9BACT</name>
<gene>
    <name evidence="10" type="ORF">SCARUB_01458</name>
</gene>
<dbReference type="Gene3D" id="1.10.287.130">
    <property type="match status" value="1"/>
</dbReference>
<evidence type="ECO:0000313" key="11">
    <source>
        <dbReference type="Proteomes" id="UP000094056"/>
    </source>
</evidence>
<dbReference type="InterPro" id="IPR036890">
    <property type="entry name" value="HATPase_C_sf"/>
</dbReference>
<dbReference type="EC" id="2.7.13.3" evidence="2"/>
<dbReference type="PANTHER" id="PTHR43065:SF10">
    <property type="entry name" value="PEROXIDE STRESS-ACTIVATED HISTIDINE KINASE MAK3"/>
    <property type="match status" value="1"/>
</dbReference>
<evidence type="ECO:0000259" key="9">
    <source>
        <dbReference type="PROSITE" id="PS50109"/>
    </source>
</evidence>
<dbReference type="GO" id="GO:0005524">
    <property type="term" value="F:ATP binding"/>
    <property type="evidence" value="ECO:0007669"/>
    <property type="project" value="UniProtKB-KW"/>
</dbReference>
<evidence type="ECO:0000313" key="10">
    <source>
        <dbReference type="EMBL" id="ODS33421.1"/>
    </source>
</evidence>
<dbReference type="AlphaFoldDB" id="A0A1E3XCR3"/>
<dbReference type="InterPro" id="IPR003661">
    <property type="entry name" value="HisK_dim/P_dom"/>
</dbReference>
<evidence type="ECO:0000256" key="1">
    <source>
        <dbReference type="ARBA" id="ARBA00000085"/>
    </source>
</evidence>
<evidence type="ECO:0000256" key="5">
    <source>
        <dbReference type="ARBA" id="ARBA00022741"/>
    </source>
</evidence>
<comment type="catalytic activity">
    <reaction evidence="1">
        <text>ATP + protein L-histidine = ADP + protein N-phospho-L-histidine.</text>
        <dbReference type="EC" id="2.7.13.3"/>
    </reaction>
</comment>
<dbReference type="PROSITE" id="PS50109">
    <property type="entry name" value="HIS_KIN"/>
    <property type="match status" value="1"/>
</dbReference>
<evidence type="ECO:0000256" key="8">
    <source>
        <dbReference type="ARBA" id="ARBA00023012"/>
    </source>
</evidence>
<dbReference type="SMART" id="SM00388">
    <property type="entry name" value="HisKA"/>
    <property type="match status" value="1"/>
</dbReference>
<dbReference type="PRINTS" id="PR00344">
    <property type="entry name" value="BCTRLSENSOR"/>
</dbReference>
<sequence length="325" mass="36243">MFQLENIMGIVVTDKDGIIKSVSSHSDDLIPSLIGVKWYNALSIPVEESYKAEDKYPKVFRLIETGQKITVYPSYGERGDVSGLHILVEKTSFGEVPTQFLNKMLCLGKIVPGVAHEINNPLTFVSGWLQMFLLEAHDTDPKKKTYKALIKEFERIARLTNNLLEFAKQIPKSKKIFDVKQVIEDVVIMVGYTMKNENIEIVKNLSFSELKMAGDSNKLKQVFINLLQNSREAMSNGGTIYLNANLTRDNSIMIQFRDTGCGITKDQLDKVFCPSYTTKADETGTGLGLSVCKTIIEEFGGTIDLDSKEGEGTIITIMLPGYSAD</sequence>
<dbReference type="SMART" id="SM00387">
    <property type="entry name" value="HATPase_c"/>
    <property type="match status" value="1"/>
</dbReference>
<dbReference type="CDD" id="cd00082">
    <property type="entry name" value="HisKA"/>
    <property type="match status" value="1"/>
</dbReference>
<organism evidence="10 11">
    <name type="scientific">Candidatus Scalindua rubra</name>
    <dbReference type="NCBI Taxonomy" id="1872076"/>
    <lineage>
        <taxon>Bacteria</taxon>
        <taxon>Pseudomonadati</taxon>
        <taxon>Planctomycetota</taxon>
        <taxon>Candidatus Brocadiia</taxon>
        <taxon>Candidatus Brocadiales</taxon>
        <taxon>Candidatus Scalinduaceae</taxon>
        <taxon>Candidatus Scalindua</taxon>
    </lineage>
</organism>
<dbReference type="SUPFAM" id="SSF47384">
    <property type="entry name" value="Homodimeric domain of signal transducing histidine kinase"/>
    <property type="match status" value="1"/>
</dbReference>
<evidence type="ECO:0000256" key="7">
    <source>
        <dbReference type="ARBA" id="ARBA00022840"/>
    </source>
</evidence>
<keyword evidence="5" id="KW-0547">Nucleotide-binding</keyword>
<dbReference type="Pfam" id="PF00512">
    <property type="entry name" value="HisKA"/>
    <property type="match status" value="1"/>
</dbReference>
<keyword evidence="8" id="KW-0902">Two-component regulatory system</keyword>
<dbReference type="Pfam" id="PF02518">
    <property type="entry name" value="HATPase_c"/>
    <property type="match status" value="1"/>
</dbReference>
<reference evidence="10 11" key="1">
    <citation type="submission" date="2016-07" db="EMBL/GenBank/DDBJ databases">
        <title>Draft genome of Scalindua rubra, obtained from a brine-seawater interface in the Red Sea, sheds light on salt adaptation in anammox bacteria.</title>
        <authorList>
            <person name="Speth D.R."/>
            <person name="Lagkouvardos I."/>
            <person name="Wang Y."/>
            <person name="Qian P.-Y."/>
            <person name="Dutilh B.E."/>
            <person name="Jetten M.S."/>
        </authorList>
    </citation>
    <scope>NUCLEOTIDE SEQUENCE [LARGE SCALE GENOMIC DNA]</scope>
    <source>
        <strain evidence="10">BSI-1</strain>
    </source>
</reference>
<dbReference type="InterPro" id="IPR004358">
    <property type="entry name" value="Sig_transdc_His_kin-like_C"/>
</dbReference>
<keyword evidence="6 10" id="KW-0418">Kinase</keyword>
<dbReference type="SUPFAM" id="SSF55874">
    <property type="entry name" value="ATPase domain of HSP90 chaperone/DNA topoisomerase II/histidine kinase"/>
    <property type="match status" value="1"/>
</dbReference>
<dbReference type="InterPro" id="IPR003594">
    <property type="entry name" value="HATPase_dom"/>
</dbReference>
<keyword evidence="3" id="KW-0597">Phosphoprotein</keyword>
<evidence type="ECO:0000256" key="3">
    <source>
        <dbReference type="ARBA" id="ARBA00022553"/>
    </source>
</evidence>
<protein>
    <recommendedName>
        <fullName evidence="2">histidine kinase</fullName>
        <ecNumber evidence="2">2.7.13.3</ecNumber>
    </recommendedName>
</protein>
<accession>A0A1E3XCR3</accession>
<evidence type="ECO:0000256" key="4">
    <source>
        <dbReference type="ARBA" id="ARBA00022679"/>
    </source>
</evidence>
<proteinExistence type="predicted"/>
<feature type="domain" description="Histidine kinase" evidence="9">
    <location>
        <begin position="113"/>
        <end position="323"/>
    </location>
</feature>
<dbReference type="Proteomes" id="UP000094056">
    <property type="component" value="Unassembled WGS sequence"/>
</dbReference>
<dbReference type="Gene3D" id="3.30.565.10">
    <property type="entry name" value="Histidine kinase-like ATPase, C-terminal domain"/>
    <property type="match status" value="1"/>
</dbReference>
<keyword evidence="4" id="KW-0808">Transferase</keyword>